<dbReference type="EMBL" id="JRPQ01000067">
    <property type="protein sequence ID" value="KGI22516.1"/>
    <property type="molecule type" value="Genomic_DNA"/>
</dbReference>
<dbReference type="Gene3D" id="3.55.50.30">
    <property type="match status" value="1"/>
</dbReference>
<comment type="caution">
    <text evidence="4">The sequence shown here is derived from an EMBL/GenBank/DDBJ whole genome shotgun (WGS) entry which is preliminary data.</text>
</comment>
<dbReference type="AlphaFoldDB" id="A0A098YT59"/>
<proteinExistence type="predicted"/>
<reference evidence="4 5" key="1">
    <citation type="submission" date="2014-07" db="EMBL/GenBank/DDBJ databases">
        <authorList>
            <person name="McCorrison J."/>
            <person name="Sanka R."/>
            <person name="Torralba M."/>
            <person name="Gillis M."/>
            <person name="Haft D.H."/>
            <person name="Methe B."/>
            <person name="Sutton G."/>
            <person name="Nelson K.E."/>
        </authorList>
    </citation>
    <scope>NUCLEOTIDE SEQUENCE [LARGE SCALE GENOMIC DNA]</scope>
    <source>
        <strain evidence="4 5">S9-PR14</strain>
    </source>
</reference>
<evidence type="ECO:0000256" key="1">
    <source>
        <dbReference type="SAM" id="Phobius"/>
    </source>
</evidence>
<evidence type="ECO:0000313" key="5">
    <source>
        <dbReference type="Proteomes" id="UP000029723"/>
    </source>
</evidence>
<organism evidence="4 5">
    <name type="scientific">Hoylesella timonensis S9-PR14</name>
    <dbReference type="NCBI Taxonomy" id="1401062"/>
    <lineage>
        <taxon>Bacteria</taxon>
        <taxon>Pseudomonadati</taxon>
        <taxon>Bacteroidota</taxon>
        <taxon>Bacteroidia</taxon>
        <taxon>Bacteroidales</taxon>
        <taxon>Prevotellaceae</taxon>
        <taxon>Hoylesella</taxon>
    </lineage>
</organism>
<sequence length="327" mass="36806">MENINNQLSNLAFRFFEGTLTNEEERELFALLDGNDAQQQAFYELEQKWNDKHTPSLETDKQWHQFWDGIEKCKTLKPKRTIISLRYKLAAAAVLLVLVASLCTYLLMGLNQNSNAYYTCIAPLGGKAEVVLPDGSHVWLNAGSQLRYPASFDTNNREVQLTGEGYFEVAHCNHAMFTVNTKWYDVKVHGTKFNVTAYADDPDVTTTLLEGSVEISNSKHNLMMIPGEKVVFDKSSGVLQKTKTSVRSNAWVQGNTEFESITLADLAKILSRRFNVNIKIQSPQLKNEKFAIVLNNGENLDGILQGLEKTIPIKVVQKGRDVVIQSL</sequence>
<protein>
    <submittedName>
        <fullName evidence="4">Siderophore-interacting protein</fullName>
    </submittedName>
</protein>
<dbReference type="Pfam" id="PF16344">
    <property type="entry name" value="FecR_C"/>
    <property type="match status" value="1"/>
</dbReference>
<dbReference type="InterPro" id="IPR032508">
    <property type="entry name" value="FecR_C"/>
</dbReference>
<keyword evidence="1" id="KW-1133">Transmembrane helix</keyword>
<dbReference type="Gene3D" id="2.60.120.1440">
    <property type="match status" value="1"/>
</dbReference>
<evidence type="ECO:0000313" key="4">
    <source>
        <dbReference type="EMBL" id="KGI22516.1"/>
    </source>
</evidence>
<dbReference type="InterPro" id="IPR006860">
    <property type="entry name" value="FecR"/>
</dbReference>
<accession>A0A098YT59</accession>
<keyword evidence="1" id="KW-0472">Membrane</keyword>
<dbReference type="PANTHER" id="PTHR30273">
    <property type="entry name" value="PERIPLASMIC SIGNAL SENSOR AND SIGMA FACTOR ACTIVATOR FECR-RELATED"/>
    <property type="match status" value="1"/>
</dbReference>
<dbReference type="InterPro" id="IPR012373">
    <property type="entry name" value="Ferrdict_sens_TM"/>
</dbReference>
<evidence type="ECO:0000259" key="3">
    <source>
        <dbReference type="Pfam" id="PF16344"/>
    </source>
</evidence>
<dbReference type="PIRSF" id="PIRSF018266">
    <property type="entry name" value="FecR"/>
    <property type="match status" value="1"/>
</dbReference>
<dbReference type="Proteomes" id="UP000029723">
    <property type="component" value="Unassembled WGS sequence"/>
</dbReference>
<feature type="domain" description="Protein FecR C-terminal" evidence="3">
    <location>
        <begin position="257"/>
        <end position="324"/>
    </location>
</feature>
<dbReference type="OrthoDB" id="1082779at2"/>
<dbReference type="PANTHER" id="PTHR30273:SF2">
    <property type="entry name" value="PROTEIN FECR"/>
    <property type="match status" value="1"/>
</dbReference>
<name>A0A098YT59_9BACT</name>
<dbReference type="FunFam" id="2.60.120.1440:FF:000001">
    <property type="entry name" value="Putative anti-sigma factor"/>
    <property type="match status" value="1"/>
</dbReference>
<feature type="domain" description="FecR protein" evidence="2">
    <location>
        <begin position="125"/>
        <end position="214"/>
    </location>
</feature>
<dbReference type="RefSeq" id="WP_036926591.1">
    <property type="nucleotide sequence ID" value="NZ_JRPQ01000067.1"/>
</dbReference>
<feature type="transmembrane region" description="Helical" evidence="1">
    <location>
        <begin position="89"/>
        <end position="110"/>
    </location>
</feature>
<keyword evidence="1" id="KW-0812">Transmembrane</keyword>
<gene>
    <name evidence="4" type="ORF">HMPREF9304_04005</name>
</gene>
<dbReference type="GO" id="GO:0016989">
    <property type="term" value="F:sigma factor antagonist activity"/>
    <property type="evidence" value="ECO:0007669"/>
    <property type="project" value="TreeGrafter"/>
</dbReference>
<evidence type="ECO:0000259" key="2">
    <source>
        <dbReference type="Pfam" id="PF04773"/>
    </source>
</evidence>
<dbReference type="Pfam" id="PF04773">
    <property type="entry name" value="FecR"/>
    <property type="match status" value="1"/>
</dbReference>